<dbReference type="AlphaFoldDB" id="A0A6N8GNS2"/>
<reference evidence="1 2" key="1">
    <citation type="submission" date="2019-12" db="EMBL/GenBank/DDBJ databases">
        <authorList>
            <person name="Shi Y."/>
        </authorList>
    </citation>
    <scope>NUCLEOTIDE SEQUENCE [LARGE SCALE GENOMIC DNA]</scope>
    <source>
        <strain evidence="1 2">JCM 17929</strain>
    </source>
</reference>
<evidence type="ECO:0000313" key="1">
    <source>
        <dbReference type="EMBL" id="MUN63822.1"/>
    </source>
</evidence>
<sequence>MTEVPGLDVPAGRCTSQIGYWDDRRGCRALEGEWGDEYLLDSHVYSSDGLTVFGLHEEPGAYGTLAGKWLERQLQRRVDRQDWIRNGKLVRSRWVLPDTGMRVAQTISTNWFVRGAPDRATRLR</sequence>
<dbReference type="Proteomes" id="UP000436989">
    <property type="component" value="Unassembled WGS sequence"/>
</dbReference>
<dbReference type="RefSeq" id="WP_156269716.1">
    <property type="nucleotide sequence ID" value="NZ_WOGU01000009.1"/>
</dbReference>
<dbReference type="EMBL" id="WOGU01000009">
    <property type="protein sequence ID" value="MUN63822.1"/>
    <property type="molecule type" value="Genomic_DNA"/>
</dbReference>
<comment type="caution">
    <text evidence="1">The sequence shown here is derived from an EMBL/GenBank/DDBJ whole genome shotgun (WGS) entry which is preliminary data.</text>
</comment>
<accession>A0A6N8GNS2</accession>
<evidence type="ECO:0000313" key="2">
    <source>
        <dbReference type="Proteomes" id="UP000436989"/>
    </source>
</evidence>
<proteinExistence type="predicted"/>
<name>A0A6N8GNS2_9MICC</name>
<organism evidence="1 2">
    <name type="scientific">Kocuria sediminis</name>
    <dbReference type="NCBI Taxonomy" id="1038857"/>
    <lineage>
        <taxon>Bacteria</taxon>
        <taxon>Bacillati</taxon>
        <taxon>Actinomycetota</taxon>
        <taxon>Actinomycetes</taxon>
        <taxon>Micrococcales</taxon>
        <taxon>Micrococcaceae</taxon>
        <taxon>Kocuria</taxon>
    </lineage>
</organism>
<protein>
    <submittedName>
        <fullName evidence="1">Uncharacterized protein</fullName>
    </submittedName>
</protein>
<keyword evidence="2" id="KW-1185">Reference proteome</keyword>
<gene>
    <name evidence="1" type="ORF">GMA12_11845</name>
</gene>